<reference evidence="6 7" key="1">
    <citation type="submission" date="2018-06" db="EMBL/GenBank/DDBJ databases">
        <title>Sphaerisporangium craniellae sp. nov., isolated from a marine sponge in the South China Sea.</title>
        <authorList>
            <person name="Li L."/>
        </authorList>
    </citation>
    <scope>NUCLEOTIDE SEQUENCE [LARGE SCALE GENOMIC DNA]</scope>
    <source>
        <strain evidence="6 7">LHW63015</strain>
    </source>
</reference>
<comment type="caution">
    <text evidence="6">The sequence shown here is derived from an EMBL/GenBank/DDBJ whole genome shotgun (WGS) entry which is preliminary data.</text>
</comment>
<feature type="domain" description="SIS" evidence="5">
    <location>
        <begin position="138"/>
        <end position="281"/>
    </location>
</feature>
<accession>A0A366M526</accession>
<dbReference type="Gene3D" id="1.10.10.10">
    <property type="entry name" value="Winged helix-like DNA-binding domain superfamily/Winged helix DNA-binding domain"/>
    <property type="match status" value="1"/>
</dbReference>
<dbReference type="InterPro" id="IPR036388">
    <property type="entry name" value="WH-like_DNA-bd_sf"/>
</dbReference>
<dbReference type="GO" id="GO:1901135">
    <property type="term" value="P:carbohydrate derivative metabolic process"/>
    <property type="evidence" value="ECO:0007669"/>
    <property type="project" value="InterPro"/>
</dbReference>
<dbReference type="GO" id="GO:0097367">
    <property type="term" value="F:carbohydrate derivative binding"/>
    <property type="evidence" value="ECO:0007669"/>
    <property type="project" value="InterPro"/>
</dbReference>
<keyword evidence="7" id="KW-1185">Reference proteome</keyword>
<dbReference type="PANTHER" id="PTHR30514">
    <property type="entry name" value="GLUCOKINASE"/>
    <property type="match status" value="1"/>
</dbReference>
<dbReference type="Gene3D" id="3.40.50.10490">
    <property type="entry name" value="Glucose-6-phosphate isomerase like protein, domain 1"/>
    <property type="match status" value="1"/>
</dbReference>
<dbReference type="InterPro" id="IPR001347">
    <property type="entry name" value="SIS_dom"/>
</dbReference>
<dbReference type="OrthoDB" id="3770404at2"/>
<dbReference type="PROSITE" id="PS51464">
    <property type="entry name" value="SIS"/>
    <property type="match status" value="1"/>
</dbReference>
<dbReference type="EMBL" id="QMEY01000002">
    <property type="protein sequence ID" value="RBQ20659.1"/>
    <property type="molecule type" value="Genomic_DNA"/>
</dbReference>
<dbReference type="InterPro" id="IPR046348">
    <property type="entry name" value="SIS_dom_sf"/>
</dbReference>
<dbReference type="GO" id="GO:0003677">
    <property type="term" value="F:DNA binding"/>
    <property type="evidence" value="ECO:0007669"/>
    <property type="project" value="UniProtKB-KW"/>
</dbReference>
<evidence type="ECO:0000256" key="2">
    <source>
        <dbReference type="ARBA" id="ARBA00023125"/>
    </source>
</evidence>
<protein>
    <submittedName>
        <fullName evidence="6">MurR/RpiR family transcriptional regulator</fullName>
    </submittedName>
</protein>
<keyword evidence="2" id="KW-0238">DNA-binding</keyword>
<dbReference type="SUPFAM" id="SSF53697">
    <property type="entry name" value="SIS domain"/>
    <property type="match status" value="1"/>
</dbReference>
<dbReference type="InterPro" id="IPR009057">
    <property type="entry name" value="Homeodomain-like_sf"/>
</dbReference>
<dbReference type="Pfam" id="PF01380">
    <property type="entry name" value="SIS"/>
    <property type="match status" value="1"/>
</dbReference>
<keyword evidence="3" id="KW-0804">Transcription</keyword>
<evidence type="ECO:0000256" key="3">
    <source>
        <dbReference type="ARBA" id="ARBA00023163"/>
    </source>
</evidence>
<sequence>MAIDQKPADGTGPRALGSGQVYSRVKSCGNTLNSSEARVLGYVLARPDQVVDSSLAEIATEIGTATSTVVRACQSAGFTGFQDLKLALAKDIALRDEQVVHSAGIGVETSAAQLVRRILFATAQTLRDAVETVDALALEGAIEKTVFASRILVVGNGASASPAQDAAYRLSALGYWAIAPQGAIEQHLAATRLSSGDVALLISHTGRTMETITTAREAARAGAALISITSFAASPLVEVSDFALVAGGPDQGLQLEALTSRSTHLAVFDALLVGVAVRRGRYSKSALDLMSRISDEHSAQTWR</sequence>
<keyword evidence="1" id="KW-0805">Transcription regulation</keyword>
<dbReference type="GO" id="GO:0003700">
    <property type="term" value="F:DNA-binding transcription factor activity"/>
    <property type="evidence" value="ECO:0007669"/>
    <property type="project" value="InterPro"/>
</dbReference>
<dbReference type="InterPro" id="IPR047640">
    <property type="entry name" value="RpiR-like"/>
</dbReference>
<dbReference type="SUPFAM" id="SSF46689">
    <property type="entry name" value="Homeodomain-like"/>
    <property type="match status" value="1"/>
</dbReference>
<dbReference type="Pfam" id="PF01418">
    <property type="entry name" value="HTH_6"/>
    <property type="match status" value="1"/>
</dbReference>
<dbReference type="PROSITE" id="PS51071">
    <property type="entry name" value="HTH_RPIR"/>
    <property type="match status" value="1"/>
</dbReference>
<dbReference type="AlphaFoldDB" id="A0A366M526"/>
<name>A0A366M526_9ACTN</name>
<proteinExistence type="predicted"/>
<dbReference type="PANTHER" id="PTHR30514:SF1">
    <property type="entry name" value="HTH-TYPE TRANSCRIPTIONAL REGULATOR HEXR-RELATED"/>
    <property type="match status" value="1"/>
</dbReference>
<dbReference type="InterPro" id="IPR000281">
    <property type="entry name" value="HTH_RpiR"/>
</dbReference>
<evidence type="ECO:0000259" key="5">
    <source>
        <dbReference type="PROSITE" id="PS51464"/>
    </source>
</evidence>
<evidence type="ECO:0000256" key="1">
    <source>
        <dbReference type="ARBA" id="ARBA00023015"/>
    </source>
</evidence>
<organism evidence="6 7">
    <name type="scientific">Spongiactinospora rosea</name>
    <dbReference type="NCBI Taxonomy" id="2248750"/>
    <lineage>
        <taxon>Bacteria</taxon>
        <taxon>Bacillati</taxon>
        <taxon>Actinomycetota</taxon>
        <taxon>Actinomycetes</taxon>
        <taxon>Streptosporangiales</taxon>
        <taxon>Streptosporangiaceae</taxon>
        <taxon>Spongiactinospora</taxon>
    </lineage>
</organism>
<dbReference type="InterPro" id="IPR035472">
    <property type="entry name" value="RpiR-like_SIS"/>
</dbReference>
<dbReference type="RefSeq" id="WP_113979618.1">
    <property type="nucleotide sequence ID" value="NZ_QMEY01000002.1"/>
</dbReference>
<evidence type="ECO:0000313" key="7">
    <source>
        <dbReference type="Proteomes" id="UP000253303"/>
    </source>
</evidence>
<dbReference type="Proteomes" id="UP000253303">
    <property type="component" value="Unassembled WGS sequence"/>
</dbReference>
<gene>
    <name evidence="6" type="ORF">DP939_06120</name>
</gene>
<evidence type="ECO:0000313" key="6">
    <source>
        <dbReference type="EMBL" id="RBQ20659.1"/>
    </source>
</evidence>
<feature type="domain" description="HTH rpiR-type" evidence="4">
    <location>
        <begin position="19"/>
        <end position="95"/>
    </location>
</feature>
<evidence type="ECO:0000259" key="4">
    <source>
        <dbReference type="PROSITE" id="PS51071"/>
    </source>
</evidence>
<dbReference type="CDD" id="cd05013">
    <property type="entry name" value="SIS_RpiR"/>
    <property type="match status" value="1"/>
</dbReference>